<protein>
    <submittedName>
        <fullName evidence="2">Uncharacterized protein</fullName>
    </submittedName>
</protein>
<accession>A0A3M7PHE5</accession>
<feature type="compositionally biased region" description="Basic and acidic residues" evidence="1">
    <location>
        <begin position="1"/>
        <end position="10"/>
    </location>
</feature>
<sequence length="60" mass="7030">MTKKAEESHRQILKPLNSNSANETENSSPDKDETFDECIPFYHEYSDTKISQEIREQLII</sequence>
<evidence type="ECO:0000256" key="1">
    <source>
        <dbReference type="SAM" id="MobiDB-lite"/>
    </source>
</evidence>
<feature type="compositionally biased region" description="Low complexity" evidence="1">
    <location>
        <begin position="17"/>
        <end position="27"/>
    </location>
</feature>
<dbReference type="AlphaFoldDB" id="A0A3M7PHE5"/>
<evidence type="ECO:0000313" key="3">
    <source>
        <dbReference type="Proteomes" id="UP000276133"/>
    </source>
</evidence>
<feature type="region of interest" description="Disordered" evidence="1">
    <location>
        <begin position="1"/>
        <end position="37"/>
    </location>
</feature>
<dbReference type="EMBL" id="REGN01010716">
    <property type="protein sequence ID" value="RMZ98531.1"/>
    <property type="molecule type" value="Genomic_DNA"/>
</dbReference>
<gene>
    <name evidence="2" type="ORF">BpHYR1_046341</name>
</gene>
<organism evidence="2 3">
    <name type="scientific">Brachionus plicatilis</name>
    <name type="common">Marine rotifer</name>
    <name type="synonym">Brachionus muelleri</name>
    <dbReference type="NCBI Taxonomy" id="10195"/>
    <lineage>
        <taxon>Eukaryota</taxon>
        <taxon>Metazoa</taxon>
        <taxon>Spiralia</taxon>
        <taxon>Gnathifera</taxon>
        <taxon>Rotifera</taxon>
        <taxon>Eurotatoria</taxon>
        <taxon>Monogononta</taxon>
        <taxon>Pseudotrocha</taxon>
        <taxon>Ploima</taxon>
        <taxon>Brachionidae</taxon>
        <taxon>Brachionus</taxon>
    </lineage>
</organism>
<reference evidence="2 3" key="1">
    <citation type="journal article" date="2018" name="Sci. Rep.">
        <title>Genomic signatures of local adaptation to the degree of environmental predictability in rotifers.</title>
        <authorList>
            <person name="Franch-Gras L."/>
            <person name="Hahn C."/>
            <person name="Garcia-Roger E.M."/>
            <person name="Carmona M.J."/>
            <person name="Serra M."/>
            <person name="Gomez A."/>
        </authorList>
    </citation>
    <scope>NUCLEOTIDE SEQUENCE [LARGE SCALE GENOMIC DNA]</scope>
    <source>
        <strain evidence="2">HYR1</strain>
    </source>
</reference>
<dbReference type="Proteomes" id="UP000276133">
    <property type="component" value="Unassembled WGS sequence"/>
</dbReference>
<evidence type="ECO:0000313" key="2">
    <source>
        <dbReference type="EMBL" id="RMZ98531.1"/>
    </source>
</evidence>
<comment type="caution">
    <text evidence="2">The sequence shown here is derived from an EMBL/GenBank/DDBJ whole genome shotgun (WGS) entry which is preliminary data.</text>
</comment>
<proteinExistence type="predicted"/>
<name>A0A3M7PHE5_BRAPC</name>
<keyword evidence="3" id="KW-1185">Reference proteome</keyword>